<dbReference type="AlphaFoldDB" id="A0A8S2DM87"/>
<comment type="caution">
    <text evidence="1">The sequence shown here is derived from an EMBL/GenBank/DDBJ whole genome shotgun (WGS) entry which is preliminary data.</text>
</comment>
<dbReference type="EMBL" id="CAJNOK010006532">
    <property type="protein sequence ID" value="CAF1006756.1"/>
    <property type="molecule type" value="Genomic_DNA"/>
</dbReference>
<accession>A0A8S2DM87</accession>
<reference evidence="1" key="1">
    <citation type="submission" date="2021-02" db="EMBL/GenBank/DDBJ databases">
        <authorList>
            <person name="Nowell W R."/>
        </authorList>
    </citation>
    <scope>NUCLEOTIDE SEQUENCE</scope>
</reference>
<organism evidence="1 3">
    <name type="scientific">Didymodactylos carnosus</name>
    <dbReference type="NCBI Taxonomy" id="1234261"/>
    <lineage>
        <taxon>Eukaryota</taxon>
        <taxon>Metazoa</taxon>
        <taxon>Spiralia</taxon>
        <taxon>Gnathifera</taxon>
        <taxon>Rotifera</taxon>
        <taxon>Eurotatoria</taxon>
        <taxon>Bdelloidea</taxon>
        <taxon>Philodinida</taxon>
        <taxon>Philodinidae</taxon>
        <taxon>Didymodactylos</taxon>
    </lineage>
</organism>
<evidence type="ECO:0000313" key="2">
    <source>
        <dbReference type="EMBL" id="CAF3775809.1"/>
    </source>
</evidence>
<name>A0A8S2DM87_9BILA</name>
<gene>
    <name evidence="1" type="ORF">OVA965_LOCUS14835</name>
    <name evidence="2" type="ORF">TMI583_LOCUS14839</name>
</gene>
<evidence type="ECO:0000313" key="1">
    <source>
        <dbReference type="EMBL" id="CAF1006756.1"/>
    </source>
</evidence>
<dbReference type="Proteomes" id="UP000682733">
    <property type="component" value="Unassembled WGS sequence"/>
</dbReference>
<dbReference type="EMBL" id="CAJOBA010006540">
    <property type="protein sequence ID" value="CAF3775809.1"/>
    <property type="molecule type" value="Genomic_DNA"/>
</dbReference>
<proteinExistence type="predicted"/>
<evidence type="ECO:0000313" key="3">
    <source>
        <dbReference type="Proteomes" id="UP000677228"/>
    </source>
</evidence>
<dbReference type="Proteomes" id="UP000677228">
    <property type="component" value="Unassembled WGS sequence"/>
</dbReference>
<sequence>MTATTSVWPRITPASTITPTVNPGLGSGIGTPTSAAGVSLTPVPSNLPTISSIPPSLPAAPTGGLILPGSSLNPPTLGNNINLVNNDLNHRRLMQLEDENKRRAVTNNLMNDVQQTTAMLLHGQMDVQDQILQYQFMLEQCMTNLDHQNLVLNQQQEELSLLRSKMKRVDYMLDALKYKGATNPSSMSSYPQSPAVAWHQTAYV</sequence>
<protein>
    <submittedName>
        <fullName evidence="1">Uncharacterized protein</fullName>
    </submittedName>
</protein>